<name>A0A1E5XPG1_9HYPH</name>
<dbReference type="PRINTS" id="PR00412">
    <property type="entry name" value="EPOXHYDRLASE"/>
</dbReference>
<evidence type="ECO:0000313" key="4">
    <source>
        <dbReference type="Proteomes" id="UP000095463"/>
    </source>
</evidence>
<dbReference type="InterPro" id="IPR029058">
    <property type="entry name" value="AB_hydrolase_fold"/>
</dbReference>
<evidence type="ECO:0000256" key="1">
    <source>
        <dbReference type="ARBA" id="ARBA00022801"/>
    </source>
</evidence>
<dbReference type="PANTHER" id="PTHR43798">
    <property type="entry name" value="MONOACYLGLYCEROL LIPASE"/>
    <property type="match status" value="1"/>
</dbReference>
<dbReference type="PANTHER" id="PTHR43798:SF31">
    <property type="entry name" value="AB HYDROLASE SUPERFAMILY PROTEIN YCLE"/>
    <property type="match status" value="1"/>
</dbReference>
<keyword evidence="1" id="KW-0378">Hydrolase</keyword>
<dbReference type="InterPro" id="IPR000639">
    <property type="entry name" value="Epox_hydrolase-like"/>
</dbReference>
<dbReference type="GO" id="GO:0016787">
    <property type="term" value="F:hydrolase activity"/>
    <property type="evidence" value="ECO:0007669"/>
    <property type="project" value="UniProtKB-KW"/>
</dbReference>
<dbReference type="EMBL" id="LAJE02000205">
    <property type="protein sequence ID" value="OEO30459.1"/>
    <property type="molecule type" value="Genomic_DNA"/>
</dbReference>
<dbReference type="InterPro" id="IPR000073">
    <property type="entry name" value="AB_hydrolase_1"/>
</dbReference>
<comment type="caution">
    <text evidence="3">The sequence shown here is derived from an EMBL/GenBank/DDBJ whole genome shotgun (WGS) entry which is preliminary data.</text>
</comment>
<dbReference type="Gene3D" id="3.40.50.1820">
    <property type="entry name" value="alpha/beta hydrolase"/>
    <property type="match status" value="1"/>
</dbReference>
<dbReference type="Proteomes" id="UP000095463">
    <property type="component" value="Unassembled WGS sequence"/>
</dbReference>
<dbReference type="RefSeq" id="WP_069910327.1">
    <property type="nucleotide sequence ID" value="NZ_LAJE02000205.1"/>
</dbReference>
<dbReference type="InterPro" id="IPR050266">
    <property type="entry name" value="AB_hydrolase_sf"/>
</dbReference>
<dbReference type="SUPFAM" id="SSF53474">
    <property type="entry name" value="alpha/beta-Hydrolases"/>
    <property type="match status" value="1"/>
</dbReference>
<evidence type="ECO:0000313" key="3">
    <source>
        <dbReference type="EMBL" id="OEO30459.1"/>
    </source>
</evidence>
<evidence type="ECO:0000259" key="2">
    <source>
        <dbReference type="Pfam" id="PF00561"/>
    </source>
</evidence>
<dbReference type="Pfam" id="PF00561">
    <property type="entry name" value="Abhydrolase_1"/>
    <property type="match status" value="1"/>
</dbReference>
<proteinExistence type="predicted"/>
<gene>
    <name evidence="3" type="ORF">VW23_021200</name>
</gene>
<feature type="domain" description="AB hydrolase-1" evidence="2">
    <location>
        <begin position="24"/>
        <end position="255"/>
    </location>
</feature>
<reference evidence="3 4" key="1">
    <citation type="journal article" date="2015" name="Genome Announc.">
        <title>Genome Assemblies of Three Soil-Associated Devosia species: D. insulae, D. limi, and D. soli.</title>
        <authorList>
            <person name="Hassan Y.I."/>
            <person name="Lepp D."/>
            <person name="Zhou T."/>
        </authorList>
    </citation>
    <scope>NUCLEOTIDE SEQUENCE [LARGE SCALE GENOMIC DNA]</scope>
    <source>
        <strain evidence="3 4">DS-56</strain>
    </source>
</reference>
<accession>A0A1E5XPG1</accession>
<dbReference type="GO" id="GO:0016020">
    <property type="term" value="C:membrane"/>
    <property type="evidence" value="ECO:0007669"/>
    <property type="project" value="TreeGrafter"/>
</dbReference>
<keyword evidence="4" id="KW-1185">Reference proteome</keyword>
<dbReference type="AlphaFoldDB" id="A0A1E5XPG1"/>
<organism evidence="3 4">
    <name type="scientific">Devosia insulae DS-56</name>
    <dbReference type="NCBI Taxonomy" id="1116389"/>
    <lineage>
        <taxon>Bacteria</taxon>
        <taxon>Pseudomonadati</taxon>
        <taxon>Pseudomonadota</taxon>
        <taxon>Alphaproteobacteria</taxon>
        <taxon>Hyphomicrobiales</taxon>
        <taxon>Devosiaceae</taxon>
        <taxon>Devosia</taxon>
    </lineage>
</organism>
<protein>
    <recommendedName>
        <fullName evidence="2">AB hydrolase-1 domain-containing protein</fullName>
    </recommendedName>
</protein>
<sequence>MTSPFEIDFDGALIRGEAAGFGIPVVFLHSGVTDRRMWAEQMRQLAAEGYHVISYDRRGYGETETSDVPFNHLVDLETVLDRLSVHAAILVGSSMGGGLAIDFALEHPNRTIALVLMGTAVTGAEGYDVDEEVEQLEEAFEYAKQRGNISTANRIQAHEWLDGPYGEAGRVTGPVRELFLAMNEIHLNHAPLTQEERPEPAFHNLSVITAPTLLVVGELDCSDIIAIHEDLSEELENAFAVVLEDTAHFPSLERPDLFDPILFEFLEAVTGQGEDDGEDGDD</sequence>
<dbReference type="PRINTS" id="PR00111">
    <property type="entry name" value="ABHYDROLASE"/>
</dbReference>